<accession>A0ABY8DM73</accession>
<name>A0ABY8DM73_9HYPH</name>
<protein>
    <submittedName>
        <fullName evidence="1">Uncharacterized protein</fullName>
    </submittedName>
</protein>
<evidence type="ECO:0000313" key="2">
    <source>
        <dbReference type="Proteomes" id="UP001229355"/>
    </source>
</evidence>
<keyword evidence="2" id="KW-1185">Reference proteome</keyword>
<dbReference type="EMBL" id="CP120374">
    <property type="protein sequence ID" value="WEX91077.1"/>
    <property type="molecule type" value="Genomic_DNA"/>
</dbReference>
<organism evidence="1 2">
    <name type="scientific">Sinorhizobium garamanticum</name>
    <dbReference type="NCBI Taxonomy" id="680247"/>
    <lineage>
        <taxon>Bacteria</taxon>
        <taxon>Pseudomonadati</taxon>
        <taxon>Pseudomonadota</taxon>
        <taxon>Alphaproteobacteria</taxon>
        <taxon>Hyphomicrobiales</taxon>
        <taxon>Rhizobiaceae</taxon>
        <taxon>Sinorhizobium/Ensifer group</taxon>
        <taxon>Sinorhizobium</taxon>
    </lineage>
</organism>
<gene>
    <name evidence="1" type="ORF">PZN02_004688</name>
</gene>
<proteinExistence type="predicted"/>
<dbReference type="RefSeq" id="WP_280663042.1">
    <property type="nucleotide sequence ID" value="NZ_CP120374.1"/>
</dbReference>
<evidence type="ECO:0000313" key="1">
    <source>
        <dbReference type="EMBL" id="WEX91077.1"/>
    </source>
</evidence>
<sequence>MTRQEIIEELAALKEPSRPIDQAIALLFKYRRETVTLPAGGATPAQIKVTWYDRNGEAVGIVPPFTSNLDAAKSLFDIAFPNGAGGFSFHNGYAQAQVGDGEPAKAFNAATALCLATIKAAADLDT</sequence>
<dbReference type="Proteomes" id="UP001229355">
    <property type="component" value="Chromosome 2"/>
</dbReference>
<reference evidence="1 2" key="1">
    <citation type="submission" date="2023-03" db="EMBL/GenBank/DDBJ databases">
        <authorList>
            <person name="Kaur S."/>
            <person name="Espinosa-Saiz D."/>
            <person name="Velazquez E."/>
            <person name="Menendez E."/>
            <person name="diCenzo G.C."/>
        </authorList>
    </citation>
    <scope>NUCLEOTIDE SEQUENCE [LARGE SCALE GENOMIC DNA]</scope>
    <source>
        <strain evidence="1 2">LMG 24692</strain>
    </source>
</reference>